<accession>A0AAJ0GGJ3</accession>
<evidence type="ECO:0000313" key="3">
    <source>
        <dbReference type="Proteomes" id="UP001271007"/>
    </source>
</evidence>
<feature type="compositionally biased region" description="Acidic residues" evidence="1">
    <location>
        <begin position="188"/>
        <end position="204"/>
    </location>
</feature>
<reference evidence="2" key="1">
    <citation type="submission" date="2023-04" db="EMBL/GenBank/DDBJ databases">
        <title>Black Yeasts Isolated from many extreme environments.</title>
        <authorList>
            <person name="Coleine C."/>
            <person name="Stajich J.E."/>
            <person name="Selbmann L."/>
        </authorList>
    </citation>
    <scope>NUCLEOTIDE SEQUENCE</scope>
    <source>
        <strain evidence="2">CCFEE 5312</strain>
    </source>
</reference>
<proteinExistence type="predicted"/>
<gene>
    <name evidence="2" type="ORF">LTR09_002131</name>
</gene>
<feature type="region of interest" description="Disordered" evidence="1">
    <location>
        <begin position="1"/>
        <end position="350"/>
    </location>
</feature>
<feature type="compositionally biased region" description="Basic and acidic residues" evidence="1">
    <location>
        <begin position="242"/>
        <end position="258"/>
    </location>
</feature>
<feature type="compositionally biased region" description="Basic and acidic residues" evidence="1">
    <location>
        <begin position="80"/>
        <end position="117"/>
    </location>
</feature>
<sequence length="383" mass="42193">MSGPGCPGCHSGTSNLEFHELTNPTCHKGRMQARSQGLQQENTGPQSADNGGAGTRPTPSAAQQLAKSGPKETAVVAYQKARDLKESDRQQQRKYDAKKAQNRRDSYLQQWRLDHPGQEPPDDLDIPGEVRELRAKAEDGNEDAARSFEALRKRRRATYARKHVLKKGARQFVAYDPDSPSGNNVGSESDDEECGESGDEEADDSSPQHPGELPPWPMSPPKRSSADIVKNLRIAAEGGSDDAARELKLLDQRTEDRRVKQRAYRLRRAEEKEQAERHGVPDGEEQRLPVGQGLQSIFASAATSIRNGEPARQLGSMGPESSDRMSLSGPAAQTQQGVIPTERTIPLPPGEMLGETRRIDGVVYQWNGFRWKRTVVVLPSSYA</sequence>
<comment type="caution">
    <text evidence="2">The sequence shown here is derived from an EMBL/GenBank/DDBJ whole genome shotgun (WGS) entry which is preliminary data.</text>
</comment>
<feature type="compositionally biased region" description="Polar residues" evidence="1">
    <location>
        <begin position="33"/>
        <end position="49"/>
    </location>
</feature>
<dbReference type="AlphaFoldDB" id="A0AAJ0GGJ3"/>
<feature type="compositionally biased region" description="Polar residues" evidence="1">
    <location>
        <begin position="293"/>
        <end position="306"/>
    </location>
</feature>
<protein>
    <submittedName>
        <fullName evidence="2">Uncharacterized protein</fullName>
    </submittedName>
</protein>
<name>A0AAJ0GGJ3_9PEZI</name>
<evidence type="ECO:0000313" key="2">
    <source>
        <dbReference type="EMBL" id="KAK3057093.1"/>
    </source>
</evidence>
<dbReference type="EMBL" id="JAWDJX010000004">
    <property type="protein sequence ID" value="KAK3057093.1"/>
    <property type="molecule type" value="Genomic_DNA"/>
</dbReference>
<feature type="compositionally biased region" description="Polar residues" evidence="1">
    <location>
        <begin position="57"/>
        <end position="66"/>
    </location>
</feature>
<feature type="compositionally biased region" description="Basic residues" evidence="1">
    <location>
        <begin position="152"/>
        <end position="169"/>
    </location>
</feature>
<keyword evidence="3" id="KW-1185">Reference proteome</keyword>
<evidence type="ECO:0000256" key="1">
    <source>
        <dbReference type="SAM" id="MobiDB-lite"/>
    </source>
</evidence>
<organism evidence="2 3">
    <name type="scientific">Extremus antarcticus</name>
    <dbReference type="NCBI Taxonomy" id="702011"/>
    <lineage>
        <taxon>Eukaryota</taxon>
        <taxon>Fungi</taxon>
        <taxon>Dikarya</taxon>
        <taxon>Ascomycota</taxon>
        <taxon>Pezizomycotina</taxon>
        <taxon>Dothideomycetes</taxon>
        <taxon>Dothideomycetidae</taxon>
        <taxon>Mycosphaerellales</taxon>
        <taxon>Extremaceae</taxon>
        <taxon>Extremus</taxon>
    </lineage>
</organism>
<feature type="compositionally biased region" description="Basic and acidic residues" evidence="1">
    <location>
        <begin position="128"/>
        <end position="151"/>
    </location>
</feature>
<feature type="compositionally biased region" description="Basic and acidic residues" evidence="1">
    <location>
        <begin position="267"/>
        <end position="287"/>
    </location>
</feature>
<dbReference type="Proteomes" id="UP001271007">
    <property type="component" value="Unassembled WGS sequence"/>
</dbReference>